<keyword evidence="1" id="KW-1133">Transmembrane helix</keyword>
<protein>
    <submittedName>
        <fullName evidence="2">Uncharacterized protein</fullName>
    </submittedName>
</protein>
<dbReference type="Proteomes" id="UP000431269">
    <property type="component" value="Chromosome"/>
</dbReference>
<evidence type="ECO:0000256" key="1">
    <source>
        <dbReference type="SAM" id="Phobius"/>
    </source>
</evidence>
<feature type="transmembrane region" description="Helical" evidence="1">
    <location>
        <begin position="92"/>
        <end position="111"/>
    </location>
</feature>
<dbReference type="AlphaFoldDB" id="A0A6I6MP42"/>
<feature type="transmembrane region" description="Helical" evidence="1">
    <location>
        <begin position="63"/>
        <end position="80"/>
    </location>
</feature>
<gene>
    <name evidence="2" type="ORF">DSM104635_01524</name>
</gene>
<feature type="transmembrane region" description="Helical" evidence="1">
    <location>
        <begin position="123"/>
        <end position="142"/>
    </location>
</feature>
<keyword evidence="1" id="KW-0812">Transmembrane</keyword>
<dbReference type="EMBL" id="CP047045">
    <property type="protein sequence ID" value="QGZ94694.1"/>
    <property type="molecule type" value="Genomic_DNA"/>
</dbReference>
<reference evidence="3" key="1">
    <citation type="submission" date="2019-12" db="EMBL/GenBank/DDBJ databases">
        <title>Complete genome of Terracaulis silvestris 0127_4.</title>
        <authorList>
            <person name="Vieira S."/>
            <person name="Riedel T."/>
            <person name="Sproer C."/>
            <person name="Pascual J."/>
            <person name="Boedeker C."/>
            <person name="Overmann J."/>
        </authorList>
    </citation>
    <scope>NUCLEOTIDE SEQUENCE [LARGE SCALE GENOMIC DNA]</scope>
    <source>
        <strain evidence="3">0127_4</strain>
    </source>
</reference>
<keyword evidence="3" id="KW-1185">Reference proteome</keyword>
<accession>A0A6I6MP42</accession>
<evidence type="ECO:0000313" key="3">
    <source>
        <dbReference type="Proteomes" id="UP000431269"/>
    </source>
</evidence>
<organism evidence="2 3">
    <name type="scientific">Terricaulis silvestris</name>
    <dbReference type="NCBI Taxonomy" id="2686094"/>
    <lineage>
        <taxon>Bacteria</taxon>
        <taxon>Pseudomonadati</taxon>
        <taxon>Pseudomonadota</taxon>
        <taxon>Alphaproteobacteria</taxon>
        <taxon>Caulobacterales</taxon>
        <taxon>Caulobacteraceae</taxon>
        <taxon>Terricaulis</taxon>
    </lineage>
</organism>
<proteinExistence type="predicted"/>
<keyword evidence="1" id="KW-0472">Membrane</keyword>
<sequence>MSGSQRPVFASDDWMHEQQMRAELEAEAWRRLRHELAAPPPAQATAPSTQIDPHQTGSTILKAVVRFTLAAFGAYLAFLAAVDSQLGEFEVWLAVGATFAVTLALTMFGPLRRFVHMLAETTRWMLLIAIGFGAVWMVTHYVV</sequence>
<dbReference type="RefSeq" id="WP_158765615.1">
    <property type="nucleotide sequence ID" value="NZ_CP047045.1"/>
</dbReference>
<name>A0A6I6MP42_9CAUL</name>
<evidence type="ECO:0000313" key="2">
    <source>
        <dbReference type="EMBL" id="QGZ94694.1"/>
    </source>
</evidence>
<dbReference type="KEGG" id="tsv:DSM104635_01524"/>